<organism evidence="2 3">
    <name type="scientific">Microbacterium phage Phogo</name>
    <dbReference type="NCBI Taxonomy" id="2725604"/>
    <lineage>
        <taxon>Viruses</taxon>
        <taxon>Duplodnaviria</taxon>
        <taxon>Heunggongvirae</taxon>
        <taxon>Uroviricota</taxon>
        <taxon>Caudoviricetes</taxon>
        <taxon>Eekayvirinae</taxon>
        <taxon>Tinytimothyvirus</taxon>
        <taxon>Tinytimothyvirus alex44</taxon>
    </lineage>
</organism>
<dbReference type="Proteomes" id="UP000501333">
    <property type="component" value="Segment"/>
</dbReference>
<dbReference type="InterPro" id="IPR027417">
    <property type="entry name" value="P-loop_NTPase"/>
</dbReference>
<accession>A0A6M3T3F7</accession>
<dbReference type="EMBL" id="MT310888">
    <property type="protein sequence ID" value="QJD52803.1"/>
    <property type="molecule type" value="Genomic_DNA"/>
</dbReference>
<evidence type="ECO:0000313" key="3">
    <source>
        <dbReference type="Proteomes" id="UP000501333"/>
    </source>
</evidence>
<feature type="domain" description="Helicase C-terminal" evidence="1">
    <location>
        <begin position="297"/>
        <end position="424"/>
    </location>
</feature>
<keyword evidence="2" id="KW-0067">ATP-binding</keyword>
<dbReference type="SUPFAM" id="SSF52540">
    <property type="entry name" value="P-loop containing nucleoside triphosphate hydrolases"/>
    <property type="match status" value="1"/>
</dbReference>
<proteinExistence type="predicted"/>
<dbReference type="PROSITE" id="PS51194">
    <property type="entry name" value="HELICASE_CTER"/>
    <property type="match status" value="1"/>
</dbReference>
<reference evidence="2 3" key="1">
    <citation type="submission" date="2020-04" db="EMBL/GenBank/DDBJ databases">
        <authorList>
            <person name="Ariel J.D."/>
            <person name="Backlas-Cruz J."/>
            <person name="Chaudhry M.A."/>
            <person name="Chin A."/>
            <person name="Dicamillo L.T."/>
            <person name="Ediriweera G."/>
            <person name="Godshall S.L."/>
            <person name="Guda A."/>
            <person name="Heck A.E."/>
            <person name="Hornbaker A.C."/>
            <person name="Kubiak E.V."/>
            <person name="Lamb G.M."/>
            <person name="Mahmood A."/>
            <person name="Mehta I.R."/>
            <person name="Mula M."/>
            <person name="Mulukutla S."/>
            <person name="Pottasseril K.S."/>
            <person name="Rub H.A."/>
            <person name="Shah S.M."/>
            <person name="Solanky R.M."/>
            <person name="Suh J.C."/>
            <person name="Evtimov V.S."/>
            <person name="Gurney S.M.R."/>
            <person name="Garlena R.A."/>
            <person name="Russell D.A."/>
            <person name="Pope W.H."/>
            <person name="Jacobs-Sera D."/>
            <person name="Hatfull G.F."/>
        </authorList>
    </citation>
    <scope>NUCLEOTIDE SEQUENCE [LARGE SCALE GENOMIC DNA]</scope>
</reference>
<keyword evidence="2" id="KW-0547">Nucleotide-binding</keyword>
<dbReference type="Pfam" id="PF00271">
    <property type="entry name" value="Helicase_C"/>
    <property type="match status" value="1"/>
</dbReference>
<gene>
    <name evidence="2" type="primary">5</name>
    <name evidence="2" type="ORF">SEA_PHOGO_5</name>
</gene>
<name>A0A6M3T3F7_9CAUD</name>
<protein>
    <submittedName>
        <fullName evidence="2">DNA helicase</fullName>
    </submittedName>
</protein>
<dbReference type="Gene3D" id="3.40.50.300">
    <property type="entry name" value="P-loop containing nucleotide triphosphate hydrolases"/>
    <property type="match status" value="1"/>
</dbReference>
<evidence type="ECO:0000313" key="2">
    <source>
        <dbReference type="EMBL" id="QJD52803.1"/>
    </source>
</evidence>
<keyword evidence="2" id="KW-0347">Helicase</keyword>
<dbReference type="GO" id="GO:0004386">
    <property type="term" value="F:helicase activity"/>
    <property type="evidence" value="ECO:0007669"/>
    <property type="project" value="UniProtKB-KW"/>
</dbReference>
<evidence type="ECO:0000259" key="1">
    <source>
        <dbReference type="PROSITE" id="PS51194"/>
    </source>
</evidence>
<dbReference type="InterPro" id="IPR001650">
    <property type="entry name" value="Helicase_C-like"/>
</dbReference>
<sequence length="424" mass="48306">MRDTTELGGVTWAKAERLFRAADAHKPEGQRFENWKPSQTAAHNQWDGLTPGKAGKNLPVLRVQLLLFPTGEGKSKTSLAQMTSRGYDEIYVVAPPKTHPAWQRDANVLGVNIELMSHKAFRERKKFSRKPFIIDEVHMLGSRTGDGWKRLHRMADSMPALIMCSATPNYNKHERAYCIDIIGETDPVRSYEAWMQLHCTTEPNRYSYYPKVTGFKEFESAIDFLVARPWVSYVEDTATWTADTLRIPLPDLSNFERLNFSKRHHRLTASDMEKRHKRVELRLIDDDGLIRGEVLQSIDGLMRQYPERSKWLIFCMHKTVAKALYQTFVDVPVVALIDGDTKTEDVDGIIQAFSEPGRAWLVGTTAMATGVDGIDKVCTSMLILDDIDGDDAKRRQLIGRILPRGTADKRERLVVTAQFEQLVK</sequence>
<keyword evidence="2" id="KW-0378">Hydrolase</keyword>